<gene>
    <name evidence="1" type="ORF">LOAG_00482</name>
</gene>
<protein>
    <submittedName>
        <fullName evidence="1">Uncharacterized protein</fullName>
    </submittedName>
</protein>
<organism evidence="1">
    <name type="scientific">Loa loa</name>
    <name type="common">Eye worm</name>
    <name type="synonym">Filaria loa</name>
    <dbReference type="NCBI Taxonomy" id="7209"/>
    <lineage>
        <taxon>Eukaryota</taxon>
        <taxon>Metazoa</taxon>
        <taxon>Ecdysozoa</taxon>
        <taxon>Nematoda</taxon>
        <taxon>Chromadorea</taxon>
        <taxon>Rhabditida</taxon>
        <taxon>Spirurina</taxon>
        <taxon>Spiruromorpha</taxon>
        <taxon>Filarioidea</taxon>
        <taxon>Onchocercidae</taxon>
        <taxon>Loa</taxon>
    </lineage>
</organism>
<accession>A0A1S0UBE7</accession>
<dbReference type="KEGG" id="loa:LOAG_00482"/>
<reference evidence="1" key="1">
    <citation type="submission" date="2012-04" db="EMBL/GenBank/DDBJ databases">
        <title>The Genome Sequence of Loa loa.</title>
        <authorList>
            <consortium name="The Broad Institute Genome Sequencing Platform"/>
            <consortium name="Broad Institute Genome Sequencing Center for Infectious Disease"/>
            <person name="Nutman T.B."/>
            <person name="Fink D.L."/>
            <person name="Russ C."/>
            <person name="Young S."/>
            <person name="Zeng Q."/>
            <person name="Gargeya S."/>
            <person name="Alvarado L."/>
            <person name="Berlin A."/>
            <person name="Chapman S.B."/>
            <person name="Chen Z."/>
            <person name="Freedman E."/>
            <person name="Gellesch M."/>
            <person name="Goldberg J."/>
            <person name="Griggs A."/>
            <person name="Gujja S."/>
            <person name="Heilman E.R."/>
            <person name="Heiman D."/>
            <person name="Howarth C."/>
            <person name="Mehta T."/>
            <person name="Neiman D."/>
            <person name="Pearson M."/>
            <person name="Roberts A."/>
            <person name="Saif S."/>
            <person name="Shea T."/>
            <person name="Shenoy N."/>
            <person name="Sisk P."/>
            <person name="Stolte C."/>
            <person name="Sykes S."/>
            <person name="White J."/>
            <person name="Yandava C."/>
            <person name="Haas B."/>
            <person name="Henn M.R."/>
            <person name="Nusbaum C."/>
            <person name="Birren B."/>
        </authorList>
    </citation>
    <scope>NUCLEOTIDE SEQUENCE [LARGE SCALE GENOMIC DNA]</scope>
</reference>
<proteinExistence type="predicted"/>
<dbReference type="InParanoid" id="A0A1S0UBE7"/>
<evidence type="ECO:0000313" key="1">
    <source>
        <dbReference type="EMBL" id="EFO28006.1"/>
    </source>
</evidence>
<name>A0A1S0UBE7_LOALO</name>
<sequence length="99" mass="11344">MKEGKCVLKQINKRKNTLVNSHGYGPYGFGPRNRGFGSFGFWCNKFLNRTLNYVQVANFWQMTTEFSIIYLGKPHCAWSLGDIVMRQEMSGTPGKHGTY</sequence>
<dbReference type="OrthoDB" id="5835795at2759"/>
<dbReference type="RefSeq" id="XP_003136070.1">
    <property type="nucleotide sequence ID" value="XM_003136022.1"/>
</dbReference>
<dbReference type="CTD" id="9937850"/>
<dbReference type="GeneID" id="9937850"/>
<dbReference type="EMBL" id="JH712220">
    <property type="protein sequence ID" value="EFO28006.1"/>
    <property type="molecule type" value="Genomic_DNA"/>
</dbReference>
<dbReference type="AlphaFoldDB" id="A0A1S0UBE7"/>